<accession>A0A0C1DB86</accession>
<dbReference type="Pfam" id="PF07606">
    <property type="entry name" value="DUF1569"/>
    <property type="match status" value="1"/>
</dbReference>
<organism evidence="1 2">
    <name type="scientific">Pedobacter kyungheensis</name>
    <dbReference type="NCBI Taxonomy" id="1069985"/>
    <lineage>
        <taxon>Bacteria</taxon>
        <taxon>Pseudomonadati</taxon>
        <taxon>Bacteroidota</taxon>
        <taxon>Sphingobacteriia</taxon>
        <taxon>Sphingobacteriales</taxon>
        <taxon>Sphingobacteriaceae</taxon>
        <taxon>Pedobacter</taxon>
    </lineage>
</organism>
<protein>
    <recommendedName>
        <fullName evidence="3">DUF1569 domain-containing protein</fullName>
    </recommendedName>
</protein>
<dbReference type="RefSeq" id="WP_039474494.1">
    <property type="nucleotide sequence ID" value="NZ_JSYN01000008.1"/>
</dbReference>
<dbReference type="Gene3D" id="1.20.120.450">
    <property type="entry name" value="dinb family like domain"/>
    <property type="match status" value="1"/>
</dbReference>
<sequence>MKSIFDSETRDDVIKRIDALNANSSPLWGKMTVAQMMLHCSLTDDYYLGNTKVNRSFLGRIFGKIAINKILKDNSAILSKNAPTSPFFKVTGDIKDVEAEKQKWKSTVEKYATFHNEAFVHFFFGKMTKAQLGQFIYKHTDHHLRQFGN</sequence>
<dbReference type="InterPro" id="IPR034660">
    <property type="entry name" value="DinB/YfiT-like"/>
</dbReference>
<proteinExistence type="predicted"/>
<comment type="caution">
    <text evidence="1">The sequence shown here is derived from an EMBL/GenBank/DDBJ whole genome shotgun (WGS) entry which is preliminary data.</text>
</comment>
<dbReference type="AlphaFoldDB" id="A0A0C1DB86"/>
<dbReference type="InterPro" id="IPR011463">
    <property type="entry name" value="DUF1569"/>
</dbReference>
<dbReference type="SUPFAM" id="SSF109854">
    <property type="entry name" value="DinB/YfiT-like putative metalloenzymes"/>
    <property type="match status" value="1"/>
</dbReference>
<evidence type="ECO:0000313" key="1">
    <source>
        <dbReference type="EMBL" id="KIA94751.1"/>
    </source>
</evidence>
<keyword evidence="2" id="KW-1185">Reference proteome</keyword>
<gene>
    <name evidence="1" type="ORF">OC25_08795</name>
</gene>
<dbReference type="EMBL" id="JSYN01000008">
    <property type="protein sequence ID" value="KIA94751.1"/>
    <property type="molecule type" value="Genomic_DNA"/>
</dbReference>
<evidence type="ECO:0008006" key="3">
    <source>
        <dbReference type="Google" id="ProtNLM"/>
    </source>
</evidence>
<dbReference type="Proteomes" id="UP000031246">
    <property type="component" value="Unassembled WGS sequence"/>
</dbReference>
<evidence type="ECO:0000313" key="2">
    <source>
        <dbReference type="Proteomes" id="UP000031246"/>
    </source>
</evidence>
<reference evidence="1 2" key="1">
    <citation type="submission" date="2014-10" db="EMBL/GenBank/DDBJ databases">
        <title>Pedobacter Kyungheensis.</title>
        <authorList>
            <person name="Anderson B.M."/>
            <person name="Newman J.D."/>
        </authorList>
    </citation>
    <scope>NUCLEOTIDE SEQUENCE [LARGE SCALE GENOMIC DNA]</scope>
    <source>
        <strain evidence="1 2">KACC 16221</strain>
    </source>
</reference>
<name>A0A0C1DB86_9SPHI</name>